<accession>A0A481Z4T0</accession>
<reference evidence="3" key="1">
    <citation type="journal article" date="2019" name="MBio">
        <title>Virus Genomes from Deep Sea Sediments Expand the Ocean Megavirome and Support Independent Origins of Viral Gigantism.</title>
        <authorList>
            <person name="Backstrom D."/>
            <person name="Yutin N."/>
            <person name="Jorgensen S.L."/>
            <person name="Dharamshi J."/>
            <person name="Homa F."/>
            <person name="Zaremba-Niedwiedzka K."/>
            <person name="Spang A."/>
            <person name="Wolf Y.I."/>
            <person name="Koonin E.V."/>
            <person name="Ettema T.J."/>
        </authorList>
    </citation>
    <scope>NUCLEOTIDE SEQUENCE</scope>
</reference>
<dbReference type="Gene3D" id="3.40.50.300">
    <property type="entry name" value="P-loop containing nucleotide triphosphate hydrolases"/>
    <property type="match status" value="1"/>
</dbReference>
<dbReference type="InterPro" id="IPR027417">
    <property type="entry name" value="P-loop_NTPase"/>
</dbReference>
<evidence type="ECO:0000259" key="2">
    <source>
        <dbReference type="PROSITE" id="PS51192"/>
    </source>
</evidence>
<dbReference type="EMBL" id="MK500498">
    <property type="protein sequence ID" value="QBK90797.1"/>
    <property type="molecule type" value="Genomic_DNA"/>
</dbReference>
<evidence type="ECO:0000256" key="1">
    <source>
        <dbReference type="SAM" id="MobiDB-lite"/>
    </source>
</evidence>
<feature type="domain" description="Helicase ATP-binding" evidence="2">
    <location>
        <begin position="301"/>
        <end position="538"/>
    </location>
</feature>
<dbReference type="SUPFAM" id="SSF52540">
    <property type="entry name" value="P-loop containing nucleoside triphosphate hydrolases"/>
    <property type="match status" value="2"/>
</dbReference>
<dbReference type="SMART" id="SM00487">
    <property type="entry name" value="DEXDc"/>
    <property type="match status" value="1"/>
</dbReference>
<organism evidence="3">
    <name type="scientific">Pithovirus LCPAC201</name>
    <dbReference type="NCBI Taxonomy" id="2506591"/>
    <lineage>
        <taxon>Viruses</taxon>
        <taxon>Pithoviruses</taxon>
    </lineage>
</organism>
<feature type="region of interest" description="Disordered" evidence="1">
    <location>
        <begin position="467"/>
        <end position="491"/>
    </location>
</feature>
<evidence type="ECO:0000313" key="3">
    <source>
        <dbReference type="EMBL" id="QBK90797.1"/>
    </source>
</evidence>
<proteinExistence type="predicted"/>
<dbReference type="InterPro" id="IPR014001">
    <property type="entry name" value="Helicase_ATP-bd"/>
</dbReference>
<gene>
    <name evidence="3" type="ORF">LCPAC201_00980</name>
</gene>
<feature type="region of interest" description="Disordered" evidence="1">
    <location>
        <begin position="1252"/>
        <end position="1277"/>
    </location>
</feature>
<name>A0A481Z4T0_9VIRU</name>
<feature type="compositionally biased region" description="Low complexity" evidence="1">
    <location>
        <begin position="1264"/>
        <end position="1273"/>
    </location>
</feature>
<protein>
    <recommendedName>
        <fullName evidence="2">Helicase ATP-binding domain-containing protein</fullName>
    </recommendedName>
</protein>
<dbReference type="PROSITE" id="PS51192">
    <property type="entry name" value="HELICASE_ATP_BIND_1"/>
    <property type="match status" value="1"/>
</dbReference>
<sequence length="1536" mass="175225">MVFLKDSQETKTLTIIFYKLIEKMDQQFSVIGGFETSQGLNPVPQVITSPISSNVNLSFPTQQTQLVVETSTPMMPPTVQQMVQTHAMPPTVQQTVQTHTIPPTVQQMVQTHAMPPTVQQTVQTRAMPPTVQQNIQTRAMPPTVQQMVGQINQRAVQFHLEPQTGGQIVGQVPQQVPQLPPQFHPIPPTVQQMTQQVSQFRLEPQTVRVVPIIAKQRHALEGLRGATIQPARLIGGMGEIEDLVGNSILELDDLVYFYPDINDPDFQGKIGRKLEFAELAGIGQEPVPKRNEFFKHQTFVHRFLREYDDVLLMHPPGSGKTCSAGGSSEEFKRTFIAGMVDYTMQYLKGLKNQIRHVYILVPGVVIKSEFEKQIICNCSREGDYDLSFLEEIGPSAITRRVNKMLGRFYTIETYSKFVKNILDKHMTNRDIIREFSGSMFIIDEAHNLVPTKRGDFGVSEGSISRALKGETTDSSAGRGENSRKKKKKEKGLQKKLIYETIKRVFRSVKRSKRILMTATPMINSTHEILDLINLIIPNEEDEMKPGPNYQDASIEELKRFFGGRVSFVPELDTKVDAVYQGTLIPQNPKLMLEQGRIIPYQEVIGNRRYVFKTIVEISRMETSWSYINQQLELERRATRNPTLSIMEWVGIGGQGKGNPGFNIRQWVDSSGKTIQLWQDDGYQRVSQSRVKFMSDKRQAANFTFPDGSFGKVGFKKYIETNGDLYIPNAMLKASLSQFLLKYHSSKYARGIALIKSIGMGKVTPLDEIVFPEIKWEDRPKGKVFCFSEQLKGSGIIVYGLALEVNGYARFNQASSVFGGIGRAAQSFCVQRESDGTNEVDRIINIPRAPRYAMLTGLTSKIKREVLLELFNSRENRYGDYIQILLTTPVAQFGLNINDVIQIQLMEGGWHEAGHFQALSRSLRAASHISLLKDAKHKAIQAGDTLSEVRINVDIYQHASVSTSGNSVDLELYVNSERKAISIEKLFNKMKSLSIDCHVHRFRQERKGATGKLRHEPTTYRCLPTPNLPIDSSSYNVLYSDSNVIRAIDFIHEMFKIKSRYNFKELNGIYQRRRESIPEMPPIPSYNLYFYDPRFILLAAEKMIRLRHEIVDKLGFIRYLREDGKSLFLVEKYPHQGDEITLSSIYYVQRLIGKEDLTLEMFLNDIQRSQQEGVIEQLKLLPEGTPNILDIIAGLNNSSQIELLEWAFTEVVNKEHKPNPTATLVLQKFNYYIFGMGDPVGLVRIVQEKYAPPDPGIRPGRGRPRNIGNRPPINFTNDDEPGGLINPLYYPVLDINGNPIADVDGNPIVDIQGREVTDVFGNIYNHGVLFHNLTGVGQEETGYSGSSKTMTGNRKIRLLKLPKGGKRRIDPSEWRDLEEAEEPVYRHLARYLIETVKLKELDKHKVYGRLKGGKFKIYNKLNLEEGIVDRRRKPRGKVCTSYLIPELISFLYYYQIFPSDRTILDVDKERKIQILMSLNFRSSKIFMDYNKLNAMSESMLSFYYKWYVHIQNVTRKKQFLCQILQTYFESKGLSLNL</sequence>